<dbReference type="SUPFAM" id="SSF47266">
    <property type="entry name" value="4-helical cytokines"/>
    <property type="match status" value="1"/>
</dbReference>
<accession>A0A9W7W8U9</accession>
<feature type="chain" id="PRO_5040765613" evidence="1">
    <location>
        <begin position="19"/>
        <end position="172"/>
    </location>
</feature>
<name>A0A9W7W8U9_TRIRA</name>
<dbReference type="EMBL" id="JAFHDT010000024">
    <property type="protein sequence ID" value="KAI7791732.1"/>
    <property type="molecule type" value="Genomic_DNA"/>
</dbReference>
<sequence length="172" mass="20434">MRIITLLALCAILCCSQGHQQEECLREHIRFPMIKEMLNISKHIHKSLPKDNRASKRILGRHKKCYKNIADFKHLLDIYEDHVFQKLWKNNAHLRPKIFMDSFRTLKNVMDRCVNRGPQTPSRCAREDLKKMEDNFRKLKPGDLYKAVSEFQNVLVWISLAMDRGRSHKKIH</sequence>
<organism evidence="2 3">
    <name type="scientific">Triplophysa rosa</name>
    <name type="common">Cave loach</name>
    <dbReference type="NCBI Taxonomy" id="992332"/>
    <lineage>
        <taxon>Eukaryota</taxon>
        <taxon>Metazoa</taxon>
        <taxon>Chordata</taxon>
        <taxon>Craniata</taxon>
        <taxon>Vertebrata</taxon>
        <taxon>Euteleostomi</taxon>
        <taxon>Actinopterygii</taxon>
        <taxon>Neopterygii</taxon>
        <taxon>Teleostei</taxon>
        <taxon>Ostariophysi</taxon>
        <taxon>Cypriniformes</taxon>
        <taxon>Nemacheilidae</taxon>
        <taxon>Triplophysa</taxon>
    </lineage>
</organism>
<dbReference type="Gene3D" id="1.20.1250.10">
    <property type="match status" value="1"/>
</dbReference>
<feature type="signal peptide" evidence="1">
    <location>
        <begin position="1"/>
        <end position="18"/>
    </location>
</feature>
<dbReference type="InterPro" id="IPR009079">
    <property type="entry name" value="4_helix_cytokine-like_core"/>
</dbReference>
<gene>
    <name evidence="2" type="ORF">IRJ41_005949</name>
</gene>
<dbReference type="OrthoDB" id="8614787at2759"/>
<proteinExistence type="predicted"/>
<keyword evidence="3" id="KW-1185">Reference proteome</keyword>
<comment type="caution">
    <text evidence="2">The sequence shown here is derived from an EMBL/GenBank/DDBJ whole genome shotgun (WGS) entry which is preliminary data.</text>
</comment>
<dbReference type="AlphaFoldDB" id="A0A9W7W8U9"/>
<keyword evidence="1" id="KW-0732">Signal</keyword>
<protein>
    <submittedName>
        <fullName evidence="2">Interleukin 26</fullName>
    </submittedName>
</protein>
<evidence type="ECO:0000313" key="3">
    <source>
        <dbReference type="Proteomes" id="UP001059041"/>
    </source>
</evidence>
<reference evidence="2" key="1">
    <citation type="submission" date="2021-02" db="EMBL/GenBank/DDBJ databases">
        <title>Comparative genomics reveals that relaxation of natural selection precedes convergent phenotypic evolution of cavefish.</title>
        <authorList>
            <person name="Peng Z."/>
        </authorList>
    </citation>
    <scope>NUCLEOTIDE SEQUENCE</scope>
    <source>
        <tissue evidence="2">Muscle</tissue>
    </source>
</reference>
<evidence type="ECO:0000256" key="1">
    <source>
        <dbReference type="SAM" id="SignalP"/>
    </source>
</evidence>
<evidence type="ECO:0000313" key="2">
    <source>
        <dbReference type="EMBL" id="KAI7791732.1"/>
    </source>
</evidence>
<dbReference type="Proteomes" id="UP001059041">
    <property type="component" value="Linkage Group LG24"/>
</dbReference>